<proteinExistence type="predicted"/>
<evidence type="ECO:0000256" key="1">
    <source>
        <dbReference type="SAM" id="MobiDB-lite"/>
    </source>
</evidence>
<name>A0A381TCX8_9ZZZZ</name>
<feature type="region of interest" description="Disordered" evidence="1">
    <location>
        <begin position="1"/>
        <end position="28"/>
    </location>
</feature>
<reference evidence="2" key="1">
    <citation type="submission" date="2018-05" db="EMBL/GenBank/DDBJ databases">
        <authorList>
            <person name="Lanie J.A."/>
            <person name="Ng W.-L."/>
            <person name="Kazmierczak K.M."/>
            <person name="Andrzejewski T.M."/>
            <person name="Davidsen T.M."/>
            <person name="Wayne K.J."/>
            <person name="Tettelin H."/>
            <person name="Glass J.I."/>
            <person name="Rusch D."/>
            <person name="Podicherti R."/>
            <person name="Tsui H.-C.T."/>
            <person name="Winkler M.E."/>
        </authorList>
    </citation>
    <scope>NUCLEOTIDE SEQUENCE</scope>
</reference>
<protein>
    <submittedName>
        <fullName evidence="2">Uncharacterized protein</fullName>
    </submittedName>
</protein>
<accession>A0A381TCX8</accession>
<sequence length="28" mass="3120">MHPVADPEAEQPVRPPERRLPQPTSTPS</sequence>
<evidence type="ECO:0000313" key="2">
    <source>
        <dbReference type="EMBL" id="SVA11773.1"/>
    </source>
</evidence>
<dbReference type="EMBL" id="UINC01004099">
    <property type="protein sequence ID" value="SVA11773.1"/>
    <property type="molecule type" value="Genomic_DNA"/>
</dbReference>
<gene>
    <name evidence="2" type="ORF">METZ01_LOCUS64627</name>
</gene>
<organism evidence="2">
    <name type="scientific">marine metagenome</name>
    <dbReference type="NCBI Taxonomy" id="408172"/>
    <lineage>
        <taxon>unclassified sequences</taxon>
        <taxon>metagenomes</taxon>
        <taxon>ecological metagenomes</taxon>
    </lineage>
</organism>
<dbReference type="AlphaFoldDB" id="A0A381TCX8"/>